<proteinExistence type="predicted"/>
<protein>
    <submittedName>
        <fullName evidence="2">Uncharacterized protein</fullName>
    </submittedName>
</protein>
<reference evidence="2" key="1">
    <citation type="submission" date="2015-04" db="UniProtKB">
        <authorList>
            <consortium name="EnsemblPlants"/>
        </authorList>
    </citation>
    <scope>IDENTIFICATION</scope>
</reference>
<dbReference type="EnsemblPlants" id="OMERI12G13530.3">
    <property type="protein sequence ID" value="OMERI12G13530.3"/>
    <property type="gene ID" value="OMERI12G13530"/>
</dbReference>
<dbReference type="Proteomes" id="UP000008021">
    <property type="component" value="Chromosome 12"/>
</dbReference>
<dbReference type="EnsemblPlants" id="OMERI12G13530.4">
    <property type="protein sequence ID" value="OMERI12G13530.4"/>
    <property type="gene ID" value="OMERI12G13530"/>
</dbReference>
<dbReference type="EnsemblPlants" id="OMERI12G13530.1">
    <property type="protein sequence ID" value="OMERI12G13530.1"/>
    <property type="gene ID" value="OMERI12G13530"/>
</dbReference>
<keyword evidence="3" id="KW-1185">Reference proteome</keyword>
<evidence type="ECO:0000313" key="3">
    <source>
        <dbReference type="Proteomes" id="UP000008021"/>
    </source>
</evidence>
<dbReference type="EnsemblPlants" id="OMERI12G13530.2">
    <property type="protein sequence ID" value="OMERI12G13530.2"/>
    <property type="gene ID" value="OMERI12G13530"/>
</dbReference>
<dbReference type="Gramene" id="OMERI12G13530.1">
    <property type="protein sequence ID" value="OMERI12G13530.1"/>
    <property type="gene ID" value="OMERI12G13530"/>
</dbReference>
<feature type="region of interest" description="Disordered" evidence="1">
    <location>
        <begin position="307"/>
        <end position="328"/>
    </location>
</feature>
<dbReference type="eggNOG" id="ENOG502SZTH">
    <property type="taxonomic scope" value="Eukaryota"/>
</dbReference>
<accession>A0A0E0FE82</accession>
<sequence>MSSRLCQGNRRVDTAYQPATRQRSCQVGTVGEQMAIDHVIDRSEQDIDDQQASDVAMDDAEQIASTLLNSRCRAPRRGGRKVTINTKLVKKRARRERLDISFPQPFGKVCGKHAKLFKSEVTVIVRNHVPLKAKKWKTIEKQHPGTMANVWKKLKDAFPELRNEDEDCAMKQVEEQYTNRRSRLHCLHRNKKPRPTHVSPEDWAWLIKHSELNEAAQSQQEKICSAAVPLVEHFALVLGRKANHSRGMGLRAINGVAEERLRLLAQVEAAEKHAAAAQERADAAEQRAVAMEDQVRKLDETNAQLQVEQQSQRDELNSQRRTVEGQATDVERMVQQKLDEQMAIYFSRFASSNGPLECMKLISIRMHEVDLQKSISSS</sequence>
<dbReference type="Gramene" id="OMERI12G13530.3">
    <property type="protein sequence ID" value="OMERI12G13530.3"/>
    <property type="gene ID" value="OMERI12G13530"/>
</dbReference>
<dbReference type="PANTHER" id="PTHR33499">
    <property type="entry name" value="OS12G0282400 PROTEIN-RELATED"/>
    <property type="match status" value="1"/>
</dbReference>
<feature type="compositionally biased region" description="Basic and acidic residues" evidence="1">
    <location>
        <begin position="311"/>
        <end position="328"/>
    </location>
</feature>
<name>A0A0E0FE82_9ORYZ</name>
<dbReference type="AlphaFoldDB" id="A0A0E0FE82"/>
<dbReference type="Gramene" id="OMERI12G13530.4">
    <property type="protein sequence ID" value="OMERI12G13530.4"/>
    <property type="gene ID" value="OMERI12G13530"/>
</dbReference>
<organism evidence="2">
    <name type="scientific">Oryza meridionalis</name>
    <dbReference type="NCBI Taxonomy" id="40149"/>
    <lineage>
        <taxon>Eukaryota</taxon>
        <taxon>Viridiplantae</taxon>
        <taxon>Streptophyta</taxon>
        <taxon>Embryophyta</taxon>
        <taxon>Tracheophyta</taxon>
        <taxon>Spermatophyta</taxon>
        <taxon>Magnoliopsida</taxon>
        <taxon>Liliopsida</taxon>
        <taxon>Poales</taxon>
        <taxon>Poaceae</taxon>
        <taxon>BOP clade</taxon>
        <taxon>Oryzoideae</taxon>
        <taxon>Oryzeae</taxon>
        <taxon>Oryzinae</taxon>
        <taxon>Oryza</taxon>
    </lineage>
</organism>
<dbReference type="PANTHER" id="PTHR33499:SF43">
    <property type="entry name" value="TRANSPOSASE, PTTA_EN_SPM, PLANT"/>
    <property type="match status" value="1"/>
</dbReference>
<evidence type="ECO:0000313" key="2">
    <source>
        <dbReference type="EnsemblPlants" id="OMERI12G13530.4"/>
    </source>
</evidence>
<evidence type="ECO:0000256" key="1">
    <source>
        <dbReference type="SAM" id="MobiDB-lite"/>
    </source>
</evidence>
<dbReference type="Gramene" id="OMERI12G13530.2">
    <property type="protein sequence ID" value="OMERI12G13530.2"/>
    <property type="gene ID" value="OMERI12G13530"/>
</dbReference>
<reference evidence="2" key="2">
    <citation type="submission" date="2018-05" db="EMBL/GenBank/DDBJ databases">
        <title>OmerRS3 (Oryza meridionalis Reference Sequence Version 3).</title>
        <authorList>
            <person name="Zhang J."/>
            <person name="Kudrna D."/>
            <person name="Lee S."/>
            <person name="Talag J."/>
            <person name="Welchert J."/>
            <person name="Wing R.A."/>
        </authorList>
    </citation>
    <scope>NUCLEOTIDE SEQUENCE [LARGE SCALE GENOMIC DNA]</scope>
    <source>
        <strain evidence="2">OR44</strain>
    </source>
</reference>